<protein>
    <submittedName>
        <fullName evidence="4">DUF1508 domain-containing protein</fullName>
    </submittedName>
</protein>
<dbReference type="WBParaSite" id="TCNE_0001876201-mRNA-1">
    <property type="protein sequence ID" value="TCNE_0001876201-mRNA-1"/>
    <property type="gene ID" value="TCNE_0001876201"/>
</dbReference>
<evidence type="ECO:0000313" key="2">
    <source>
        <dbReference type="EMBL" id="VDM50079.1"/>
    </source>
</evidence>
<evidence type="ECO:0000313" key="4">
    <source>
        <dbReference type="WBParaSite" id="TCNE_0001876201-mRNA-1"/>
    </source>
</evidence>
<reference evidence="2 3" key="2">
    <citation type="submission" date="2018-11" db="EMBL/GenBank/DDBJ databases">
        <authorList>
            <consortium name="Pathogen Informatics"/>
        </authorList>
    </citation>
    <scope>NUCLEOTIDE SEQUENCE [LARGE SCALE GENOMIC DNA]</scope>
</reference>
<sequence length="84" mass="9407">MTASWKTLQSLRAVMPRSGKNKSGDYEMVSKAAGELHICKNKSGDYETVSQTTAYTPTRDASHNETSSMHNTNESDMRVLHWTL</sequence>
<organism evidence="3 4">
    <name type="scientific">Toxocara canis</name>
    <name type="common">Canine roundworm</name>
    <dbReference type="NCBI Taxonomy" id="6265"/>
    <lineage>
        <taxon>Eukaryota</taxon>
        <taxon>Metazoa</taxon>
        <taxon>Ecdysozoa</taxon>
        <taxon>Nematoda</taxon>
        <taxon>Chromadorea</taxon>
        <taxon>Rhabditida</taxon>
        <taxon>Spirurina</taxon>
        <taxon>Ascaridomorpha</taxon>
        <taxon>Ascaridoidea</taxon>
        <taxon>Toxocaridae</taxon>
        <taxon>Toxocara</taxon>
    </lineage>
</organism>
<proteinExistence type="predicted"/>
<dbReference type="EMBL" id="UYWY01025921">
    <property type="protein sequence ID" value="VDM50079.1"/>
    <property type="molecule type" value="Genomic_DNA"/>
</dbReference>
<dbReference type="Proteomes" id="UP000050794">
    <property type="component" value="Unassembled WGS sequence"/>
</dbReference>
<reference evidence="4" key="1">
    <citation type="submission" date="2016-06" db="UniProtKB">
        <authorList>
            <consortium name="WormBaseParasite"/>
        </authorList>
    </citation>
    <scope>IDENTIFICATION</scope>
</reference>
<evidence type="ECO:0000313" key="3">
    <source>
        <dbReference type="Proteomes" id="UP000050794"/>
    </source>
</evidence>
<feature type="compositionally biased region" description="Basic and acidic residues" evidence="1">
    <location>
        <begin position="73"/>
        <end position="84"/>
    </location>
</feature>
<name>A0A183VDD8_TOXCA</name>
<keyword evidence="3" id="KW-1185">Reference proteome</keyword>
<accession>A0A183VDD8</accession>
<evidence type="ECO:0000256" key="1">
    <source>
        <dbReference type="SAM" id="MobiDB-lite"/>
    </source>
</evidence>
<dbReference type="AlphaFoldDB" id="A0A183VDD8"/>
<gene>
    <name evidence="2" type="ORF">TCNE_LOCUS18758</name>
</gene>
<feature type="region of interest" description="Disordered" evidence="1">
    <location>
        <begin position="53"/>
        <end position="84"/>
    </location>
</feature>